<evidence type="ECO:0000256" key="1">
    <source>
        <dbReference type="ARBA" id="ARBA00004443"/>
    </source>
</evidence>
<comment type="similarity">
    <text evidence="2">Belongs to the complex I LYR family.</text>
</comment>
<evidence type="ECO:0000256" key="7">
    <source>
        <dbReference type="ARBA" id="ARBA00023128"/>
    </source>
</evidence>
<keyword evidence="8" id="KW-0472">Membrane</keyword>
<dbReference type="EMBL" id="HBFB01030479">
    <property type="protein sequence ID" value="CAD8692855.1"/>
    <property type="molecule type" value="Transcribed_RNA"/>
</dbReference>
<organism evidence="9">
    <name type="scientific">Chlamydomonas leiostraca</name>
    <dbReference type="NCBI Taxonomy" id="1034604"/>
    <lineage>
        <taxon>Eukaryota</taxon>
        <taxon>Viridiplantae</taxon>
        <taxon>Chlorophyta</taxon>
        <taxon>core chlorophytes</taxon>
        <taxon>Chlorophyceae</taxon>
        <taxon>CS clade</taxon>
        <taxon>Chlamydomonadales</taxon>
        <taxon>Chlamydomonadaceae</taxon>
        <taxon>Chlamydomonas</taxon>
    </lineage>
</organism>
<dbReference type="GO" id="GO:0005743">
    <property type="term" value="C:mitochondrial inner membrane"/>
    <property type="evidence" value="ECO:0007669"/>
    <property type="project" value="UniProtKB-SubCell"/>
</dbReference>
<comment type="subcellular location">
    <subcellularLocation>
        <location evidence="1">Mitochondrion inner membrane</location>
        <topology evidence="1">Peripheral membrane protein</topology>
        <orientation evidence="1">Matrix side</orientation>
    </subcellularLocation>
</comment>
<proteinExistence type="inferred from homology"/>
<evidence type="ECO:0000256" key="2">
    <source>
        <dbReference type="ARBA" id="ARBA00009508"/>
    </source>
</evidence>
<evidence type="ECO:0000256" key="3">
    <source>
        <dbReference type="ARBA" id="ARBA00022448"/>
    </source>
</evidence>
<dbReference type="GO" id="GO:0045271">
    <property type="term" value="C:respiratory chain complex I"/>
    <property type="evidence" value="ECO:0007669"/>
    <property type="project" value="InterPro"/>
</dbReference>
<evidence type="ECO:0000256" key="5">
    <source>
        <dbReference type="ARBA" id="ARBA00022792"/>
    </source>
</evidence>
<reference evidence="9" key="1">
    <citation type="submission" date="2021-01" db="EMBL/GenBank/DDBJ databases">
        <authorList>
            <person name="Corre E."/>
            <person name="Pelletier E."/>
            <person name="Niang G."/>
            <person name="Scheremetjew M."/>
            <person name="Finn R."/>
            <person name="Kale V."/>
            <person name="Holt S."/>
            <person name="Cochrane G."/>
            <person name="Meng A."/>
            <person name="Brown T."/>
            <person name="Cohen L."/>
        </authorList>
    </citation>
    <scope>NUCLEOTIDE SEQUENCE</scope>
    <source>
        <strain evidence="9">SAG 11-49</strain>
    </source>
</reference>
<keyword evidence="6" id="KW-0249">Electron transport</keyword>
<keyword evidence="5" id="KW-0999">Mitochondrion inner membrane</keyword>
<name>A0A7S0S306_9CHLO</name>
<evidence type="ECO:0000256" key="6">
    <source>
        <dbReference type="ARBA" id="ARBA00022982"/>
    </source>
</evidence>
<keyword evidence="3" id="KW-0813">Transport</keyword>
<dbReference type="GO" id="GO:0006979">
    <property type="term" value="P:response to oxidative stress"/>
    <property type="evidence" value="ECO:0007669"/>
    <property type="project" value="TreeGrafter"/>
</dbReference>
<dbReference type="InterPro" id="IPR016488">
    <property type="entry name" value="NADH_Ub_cplx-1_asu_su-6"/>
</dbReference>
<dbReference type="InterPro" id="IPR045299">
    <property type="entry name" value="Complex1_LYR_NDUFA6_LYRM6"/>
</dbReference>
<dbReference type="PANTHER" id="PTHR12964:SF0">
    <property type="entry name" value="NADH DEHYDROGENASE [UBIQUINONE] 1 ALPHA SUBCOMPLEX SUBUNIT 6"/>
    <property type="match status" value="1"/>
</dbReference>
<evidence type="ECO:0008006" key="10">
    <source>
        <dbReference type="Google" id="ProtNLM"/>
    </source>
</evidence>
<dbReference type="AlphaFoldDB" id="A0A7S0S306"/>
<evidence type="ECO:0000256" key="8">
    <source>
        <dbReference type="ARBA" id="ARBA00023136"/>
    </source>
</evidence>
<dbReference type="PANTHER" id="PTHR12964">
    <property type="entry name" value="NADH-UBIQUINONE OXIDOREDUCTASE B14 SUBUNIT"/>
    <property type="match status" value="1"/>
</dbReference>
<evidence type="ECO:0000256" key="4">
    <source>
        <dbReference type="ARBA" id="ARBA00022660"/>
    </source>
</evidence>
<keyword evidence="7" id="KW-0496">Mitochondrion</keyword>
<protein>
    <recommendedName>
        <fullName evidence="10">NADH dehydrogenase [ubiquinone] 1 alpha subcomplex subunit 6</fullName>
    </recommendedName>
</protein>
<dbReference type="CDD" id="cd20266">
    <property type="entry name" value="Complex1_LYR_NDUFA6_LYRM6"/>
    <property type="match status" value="1"/>
</dbReference>
<accession>A0A7S0S306</accession>
<sequence>MSAAKLAQVAATQAGAGKSKARNFYFEICRCLPFIQRLHKLDEVASLRELRAIVKSRFHEFKDVKDPRVAELLIFKGREELECYLMMHKQRHHAITEYIEPFSVARNKGTPKPSLAPSGSEFLKTFLETPYPQITRKI</sequence>
<keyword evidence="4" id="KW-0679">Respiratory chain</keyword>
<gene>
    <name evidence="9" type="ORF">CLEI1391_LOCUS17038</name>
</gene>
<evidence type="ECO:0000313" key="9">
    <source>
        <dbReference type="EMBL" id="CAD8692855.1"/>
    </source>
</evidence>